<dbReference type="AlphaFoldDB" id="C5BYI6"/>
<gene>
    <name evidence="2" type="ordered locus">Bcav_0683</name>
</gene>
<dbReference type="SUPFAM" id="SSF51695">
    <property type="entry name" value="PLC-like phosphodiesterases"/>
    <property type="match status" value="1"/>
</dbReference>
<dbReference type="Proteomes" id="UP000007962">
    <property type="component" value="Chromosome"/>
</dbReference>
<dbReference type="RefSeq" id="WP_012725724.1">
    <property type="nucleotide sequence ID" value="NC_012669.1"/>
</dbReference>
<evidence type="ECO:0000259" key="1">
    <source>
        <dbReference type="PROSITE" id="PS51704"/>
    </source>
</evidence>
<dbReference type="InterPro" id="IPR030395">
    <property type="entry name" value="GP_PDE_dom"/>
</dbReference>
<dbReference type="InterPro" id="IPR017946">
    <property type="entry name" value="PLC-like_Pdiesterase_TIM-brl"/>
</dbReference>
<keyword evidence="3" id="KW-1185">Reference proteome</keyword>
<protein>
    <submittedName>
        <fullName evidence="2">Glycerophosphoryl diester phosphodiesterase</fullName>
    </submittedName>
</protein>
<dbReference type="GO" id="GO:0006629">
    <property type="term" value="P:lipid metabolic process"/>
    <property type="evidence" value="ECO:0007669"/>
    <property type="project" value="InterPro"/>
</dbReference>
<accession>C5BYI6</accession>
<dbReference type="STRING" id="471853.Bcav_0683"/>
<dbReference type="Gene3D" id="3.20.20.190">
    <property type="entry name" value="Phosphatidylinositol (PI) phosphodiesterase"/>
    <property type="match status" value="1"/>
</dbReference>
<organism evidence="2 3">
    <name type="scientific">Beutenbergia cavernae (strain ATCC BAA-8 / DSM 12333 / CCUG 43141 / JCM 11478 / NBRC 16432 / NCIMB 13614 / HKI 0122)</name>
    <dbReference type="NCBI Taxonomy" id="471853"/>
    <lineage>
        <taxon>Bacteria</taxon>
        <taxon>Bacillati</taxon>
        <taxon>Actinomycetota</taxon>
        <taxon>Actinomycetes</taxon>
        <taxon>Micrococcales</taxon>
        <taxon>Beutenbergiaceae</taxon>
        <taxon>Beutenbergia</taxon>
    </lineage>
</organism>
<proteinExistence type="predicted"/>
<dbReference type="PROSITE" id="PS51704">
    <property type="entry name" value="GP_PDE"/>
    <property type="match status" value="1"/>
</dbReference>
<evidence type="ECO:0000313" key="3">
    <source>
        <dbReference type="Proteomes" id="UP000007962"/>
    </source>
</evidence>
<dbReference type="OrthoDB" id="5241788at2"/>
<dbReference type="Pfam" id="PF03009">
    <property type="entry name" value="GDPD"/>
    <property type="match status" value="1"/>
</dbReference>
<reference evidence="2" key="1">
    <citation type="journal article" date="2009" name="Stand. Genomic Sci.">
        <title>Complete genome sequence of Beutenbergia cavernae type strain (HKI 0122).</title>
        <authorList>
            <person name="Land M."/>
            <person name="Pukall R."/>
            <person name="Abt B."/>
            <person name="Goker M."/>
            <person name="Rohde M."/>
            <person name="Glavina Del Rio T."/>
            <person name="Tice H."/>
            <person name="Copeland A."/>
            <person name="Cheng J.F."/>
            <person name="Lucas S."/>
            <person name="Chen F."/>
            <person name="Nolan M."/>
            <person name="Bruce D."/>
            <person name="Goodwin L."/>
            <person name="Pitluck S."/>
            <person name="Ivanova N."/>
            <person name="Mavromatis K."/>
            <person name="Ovchinnikova G."/>
            <person name="Pati A."/>
            <person name="Chen A."/>
            <person name="Palaniappan K."/>
            <person name="Hauser L."/>
            <person name="Chang Y.J."/>
            <person name="Jefferies C.C."/>
            <person name="Saunders E."/>
            <person name="Brettin T."/>
            <person name="Detter J.C."/>
            <person name="Han C."/>
            <person name="Chain P."/>
            <person name="Bristow J."/>
            <person name="Eisen J.A."/>
            <person name="Markowitz V."/>
            <person name="Hugenholtz P."/>
            <person name="Kyrpides N.C."/>
            <person name="Klenk H.P."/>
            <person name="Lapidus A."/>
        </authorList>
    </citation>
    <scope>NUCLEOTIDE SEQUENCE [LARGE SCALE GENOMIC DNA]</scope>
    <source>
        <strain evidence="2">DSM 12333</strain>
    </source>
</reference>
<dbReference type="EMBL" id="CP001618">
    <property type="protein sequence ID" value="ACQ78944.1"/>
    <property type="molecule type" value="Genomic_DNA"/>
</dbReference>
<dbReference type="PANTHER" id="PTHR46211">
    <property type="entry name" value="GLYCEROPHOSPHORYL DIESTER PHOSPHODIESTERASE"/>
    <property type="match status" value="1"/>
</dbReference>
<dbReference type="KEGG" id="bcv:Bcav_0683"/>
<dbReference type="PANTHER" id="PTHR46211:SF14">
    <property type="entry name" value="GLYCEROPHOSPHODIESTER PHOSPHODIESTERASE"/>
    <property type="match status" value="1"/>
</dbReference>
<dbReference type="eggNOG" id="COG0584">
    <property type="taxonomic scope" value="Bacteria"/>
</dbReference>
<evidence type="ECO:0000313" key="2">
    <source>
        <dbReference type="EMBL" id="ACQ78944.1"/>
    </source>
</evidence>
<sequence length="238" mass="24768">MTPSDIRRPLVAAHRGASATHPENTLLAFRAAVDAGADAIELDVRCSSDGVLVVIHDATLDRTTDGHGPVAAHRAAELVRLDAGGSGLPTLEEVAEQIGVPLLVEVKSADAAPVLARLLVAEPRFAARVRVMSFRADHLRVVAQYAPDVPRVLVTRWPGRAALARAAAVGAVGVNAFWPSVTPGSVARARAGGLGVLTWGLGERNLERRLARAVGLGVDVVIVDDPGLARAARDAARG</sequence>
<feature type="domain" description="GP-PDE" evidence="1">
    <location>
        <begin position="9"/>
        <end position="233"/>
    </location>
</feature>
<dbReference type="HOGENOM" id="CLU_030006_3_4_11"/>
<dbReference type="GO" id="GO:0008081">
    <property type="term" value="F:phosphoric diester hydrolase activity"/>
    <property type="evidence" value="ECO:0007669"/>
    <property type="project" value="InterPro"/>
</dbReference>
<name>C5BYI6_BEUC1</name>